<dbReference type="InterPro" id="IPR007621">
    <property type="entry name" value="TPM_dom"/>
</dbReference>
<dbReference type="OrthoDB" id="417797at2759"/>
<sequence length="228" mass="24250">MGSGRAITVRLACCALLCAGPAAALRAPSGGAGRSRAPLERRSSLVHGGAAALVAAAAGALAPPLVPRASARPEGVNRPELLPRERVSVIDLQKWLTAAERGRLERLISNLERDTGFRLRVLTQQYPETPGLAVKDYWAVDGRTVVLVADLGINGRARANVLNFNVGDALPFSNTFWSRLQSKYGNTFYVKENGIDSAIMEAAGALADCLRRGEPYCAAPPLTVSEFL</sequence>
<dbReference type="PANTHER" id="PTHR35514:SF1">
    <property type="entry name" value="THYLAKOID LUMENAL 15.0 KDA PROTEIN 2, CHLOROPLASTIC"/>
    <property type="match status" value="1"/>
</dbReference>
<dbReference type="EMBL" id="JAGTXO010000018">
    <property type="protein sequence ID" value="KAG8462860.1"/>
    <property type="molecule type" value="Genomic_DNA"/>
</dbReference>
<dbReference type="OMA" id="HAMACLV"/>
<feature type="chain" id="PRO_5035229614" description="TPM domain-containing protein" evidence="1">
    <location>
        <begin position="25"/>
        <end position="228"/>
    </location>
</feature>
<dbReference type="AlphaFoldDB" id="A0A8J6CAQ1"/>
<evidence type="ECO:0000313" key="3">
    <source>
        <dbReference type="EMBL" id="KAG8462860.1"/>
    </source>
</evidence>
<dbReference type="Pfam" id="PF04536">
    <property type="entry name" value="TPM_phosphatase"/>
    <property type="match status" value="1"/>
</dbReference>
<keyword evidence="4" id="KW-1185">Reference proteome</keyword>
<feature type="domain" description="TPM" evidence="2">
    <location>
        <begin position="89"/>
        <end position="208"/>
    </location>
</feature>
<dbReference type="PANTHER" id="PTHR35514">
    <property type="entry name" value="THYLAKOID LUMENAL 15.0 KDA PROTEIN 2, CHLOROPLASTIC"/>
    <property type="match status" value="1"/>
</dbReference>
<proteinExistence type="predicted"/>
<evidence type="ECO:0000313" key="4">
    <source>
        <dbReference type="Proteomes" id="UP000751190"/>
    </source>
</evidence>
<reference evidence="3" key="1">
    <citation type="submission" date="2021-05" db="EMBL/GenBank/DDBJ databases">
        <title>The genome of the haptophyte Pavlova lutheri (Diacronema luteri, Pavlovales) - a model for lipid biosynthesis in eukaryotic algae.</title>
        <authorList>
            <person name="Hulatt C.J."/>
            <person name="Posewitz M.C."/>
        </authorList>
    </citation>
    <scope>NUCLEOTIDE SEQUENCE</scope>
    <source>
        <strain evidence="3">NIVA-4/92</strain>
    </source>
</reference>
<accession>A0A8J6CAQ1</accession>
<feature type="signal peptide" evidence="1">
    <location>
        <begin position="1"/>
        <end position="24"/>
    </location>
</feature>
<evidence type="ECO:0000256" key="1">
    <source>
        <dbReference type="SAM" id="SignalP"/>
    </source>
</evidence>
<keyword evidence="1" id="KW-0732">Signal</keyword>
<gene>
    <name evidence="3" type="ORF">KFE25_001633</name>
</gene>
<dbReference type="Proteomes" id="UP000751190">
    <property type="component" value="Unassembled WGS sequence"/>
</dbReference>
<comment type="caution">
    <text evidence="3">The sequence shown here is derived from an EMBL/GenBank/DDBJ whole genome shotgun (WGS) entry which is preliminary data.</text>
</comment>
<organism evidence="3 4">
    <name type="scientific">Diacronema lutheri</name>
    <name type="common">Unicellular marine alga</name>
    <name type="synonym">Monochrysis lutheri</name>
    <dbReference type="NCBI Taxonomy" id="2081491"/>
    <lineage>
        <taxon>Eukaryota</taxon>
        <taxon>Haptista</taxon>
        <taxon>Haptophyta</taxon>
        <taxon>Pavlovophyceae</taxon>
        <taxon>Pavlovales</taxon>
        <taxon>Pavlovaceae</taxon>
        <taxon>Diacronema</taxon>
    </lineage>
</organism>
<protein>
    <recommendedName>
        <fullName evidence="2">TPM domain-containing protein</fullName>
    </recommendedName>
</protein>
<name>A0A8J6CAQ1_DIALT</name>
<evidence type="ECO:0000259" key="2">
    <source>
        <dbReference type="Pfam" id="PF04536"/>
    </source>
</evidence>